<dbReference type="PANTHER" id="PTHR45656">
    <property type="entry name" value="PROTEIN CBR-CLEC-78"/>
    <property type="match status" value="1"/>
</dbReference>
<keyword evidence="1" id="KW-0399">Innate immunity</keyword>
<dbReference type="Proteomes" id="UP000694522">
    <property type="component" value="Unplaced"/>
</dbReference>
<dbReference type="FunFam" id="2.10.70.10:FF:000038">
    <property type="entry name" value="Complement component receptor type 1"/>
    <property type="match status" value="1"/>
</dbReference>
<evidence type="ECO:0000256" key="7">
    <source>
        <dbReference type="ARBA" id="ARBA00023157"/>
    </source>
</evidence>
<evidence type="ECO:0000256" key="8">
    <source>
        <dbReference type="ARBA" id="ARBA00023180"/>
    </source>
</evidence>
<dbReference type="FunFam" id="2.10.70.10:FF:000070">
    <property type="entry name" value="Complement C3d receptor 2"/>
    <property type="match status" value="1"/>
</dbReference>
<accession>A0A8B9F872</accession>
<feature type="domain" description="Sushi" evidence="10">
    <location>
        <begin position="347"/>
        <end position="407"/>
    </location>
</feature>
<feature type="domain" description="Sushi" evidence="10">
    <location>
        <begin position="12"/>
        <end position="74"/>
    </location>
</feature>
<dbReference type="SMART" id="SM00032">
    <property type="entry name" value="CCP"/>
    <property type="match status" value="6"/>
</dbReference>
<keyword evidence="6" id="KW-0180">Complement pathway</keyword>
<feature type="disulfide bond" evidence="9">
    <location>
        <begin position="139"/>
        <end position="182"/>
    </location>
</feature>
<dbReference type="AlphaFoldDB" id="A0A8B9F872"/>
<dbReference type="InterPro" id="IPR051277">
    <property type="entry name" value="SEZ6_CSMD_C4BPB_Regulators"/>
</dbReference>
<feature type="disulfide bond" evidence="9">
    <location>
        <begin position="378"/>
        <end position="405"/>
    </location>
</feature>
<proteinExistence type="predicted"/>
<evidence type="ECO:0000313" key="12">
    <source>
        <dbReference type="Proteomes" id="UP000694522"/>
    </source>
</evidence>
<dbReference type="InterPro" id="IPR035976">
    <property type="entry name" value="Sushi/SCR/CCP_sf"/>
</dbReference>
<keyword evidence="7 9" id="KW-1015">Disulfide bond</keyword>
<sequence length="415" mass="44328">RPGRGGKAEGAPHCLQQLGSHLNVQHHSMWTVFPVGRTVEYVCRPGYTQHIEMSPAITCLENRTWSAALEFCKRKQCANPRDPENGRAIVLTDLLLGSKVNYTCDKGYKLVGGSQRMCEVSGTRVSWSGDAPVCQRIACGPPPNISHGTHSGHSRDTFSYADVVTYTCDPGHPLAGEPSIICTTADGEHGMWSGPPPRCGGRALGPTPPARPEIKNGRSTGLESMYELMDTVVFECDFGYALKGSQESQCQFGGKWDPPVPTCEKMITCTSPSIQDGEVAEGQSAAYHPGASVTFQCHPGYVLWGSRAAKCQPDGPGLSLTLCLHPSCLSPCPSPLLILFCLLSSVLQCPSPPNIDNGNHNSPDLEVFTAGMVVNYSCDPGYSLLGEASIHCTDSGNWSLPLPQCAGTPQDGSYG</sequence>
<keyword evidence="12" id="KW-1185">Reference proteome</keyword>
<feature type="domain" description="Sushi" evidence="10">
    <location>
        <begin position="75"/>
        <end position="136"/>
    </location>
</feature>
<dbReference type="GO" id="GO:0045087">
    <property type="term" value="P:innate immune response"/>
    <property type="evidence" value="ECO:0007669"/>
    <property type="project" value="UniProtKB-KW"/>
</dbReference>
<evidence type="ECO:0000313" key="11">
    <source>
        <dbReference type="Ensembl" id="ENSACOP00000003885.1"/>
    </source>
</evidence>
<name>A0A8B9F872_9PSIT</name>
<organism evidence="11 12">
    <name type="scientific">Amazona collaria</name>
    <name type="common">yellow-billed parrot</name>
    <dbReference type="NCBI Taxonomy" id="241587"/>
    <lineage>
        <taxon>Eukaryota</taxon>
        <taxon>Metazoa</taxon>
        <taxon>Chordata</taxon>
        <taxon>Craniata</taxon>
        <taxon>Vertebrata</taxon>
        <taxon>Euteleostomi</taxon>
        <taxon>Archelosauria</taxon>
        <taxon>Archosauria</taxon>
        <taxon>Dinosauria</taxon>
        <taxon>Saurischia</taxon>
        <taxon>Theropoda</taxon>
        <taxon>Coelurosauria</taxon>
        <taxon>Aves</taxon>
        <taxon>Neognathae</taxon>
        <taxon>Neoaves</taxon>
        <taxon>Telluraves</taxon>
        <taxon>Australaves</taxon>
        <taxon>Psittaciformes</taxon>
        <taxon>Psittacidae</taxon>
        <taxon>Amazona</taxon>
    </lineage>
</organism>
<dbReference type="PANTHER" id="PTHR45656:SF4">
    <property type="entry name" value="PROTEIN CBR-CLEC-78"/>
    <property type="match status" value="1"/>
</dbReference>
<evidence type="ECO:0000256" key="6">
    <source>
        <dbReference type="ARBA" id="ARBA00022875"/>
    </source>
</evidence>
<evidence type="ECO:0000256" key="9">
    <source>
        <dbReference type="PROSITE-ProRule" id="PRU00302"/>
    </source>
</evidence>
<reference evidence="11" key="2">
    <citation type="submission" date="2025-09" db="UniProtKB">
        <authorList>
            <consortium name="Ensembl"/>
        </authorList>
    </citation>
    <scope>IDENTIFICATION</scope>
</reference>
<evidence type="ECO:0000256" key="2">
    <source>
        <dbReference type="ARBA" id="ARBA00022659"/>
    </source>
</evidence>
<dbReference type="Ensembl" id="ENSACOT00000004027.1">
    <property type="protein sequence ID" value="ENSACOP00000003885.1"/>
    <property type="gene ID" value="ENSACOG00000002737.1"/>
</dbReference>
<dbReference type="GO" id="GO:0006958">
    <property type="term" value="P:complement activation, classical pathway"/>
    <property type="evidence" value="ECO:0007669"/>
    <property type="project" value="UniProtKB-KW"/>
</dbReference>
<evidence type="ECO:0000259" key="10">
    <source>
        <dbReference type="PROSITE" id="PS50923"/>
    </source>
</evidence>
<evidence type="ECO:0000256" key="3">
    <source>
        <dbReference type="ARBA" id="ARBA00022729"/>
    </source>
</evidence>
<keyword evidence="2 9" id="KW-0768">Sushi</keyword>
<feature type="disulfide bond" evidence="9">
    <location>
        <begin position="349"/>
        <end position="392"/>
    </location>
</feature>
<comment type="caution">
    <text evidence="9">Lacks conserved residue(s) required for the propagation of feature annotation.</text>
</comment>
<dbReference type="Gene3D" id="2.10.70.10">
    <property type="entry name" value="Complement Module, domain 1"/>
    <property type="match status" value="6"/>
</dbReference>
<protein>
    <recommendedName>
        <fullName evidence="10">Sushi domain-containing protein</fullName>
    </recommendedName>
</protein>
<feature type="domain" description="Sushi" evidence="10">
    <location>
        <begin position="137"/>
        <end position="201"/>
    </location>
</feature>
<feature type="disulfide bond" evidence="9">
    <location>
        <begin position="236"/>
        <end position="263"/>
    </location>
</feature>
<dbReference type="CDD" id="cd00033">
    <property type="entry name" value="CCP"/>
    <property type="match status" value="6"/>
</dbReference>
<dbReference type="InterPro" id="IPR000436">
    <property type="entry name" value="Sushi_SCR_CCP_dom"/>
</dbReference>
<keyword evidence="5" id="KW-0391">Immunity</keyword>
<keyword evidence="3" id="KW-0732">Signal</keyword>
<evidence type="ECO:0000256" key="1">
    <source>
        <dbReference type="ARBA" id="ARBA00022588"/>
    </source>
</evidence>
<evidence type="ECO:0000256" key="4">
    <source>
        <dbReference type="ARBA" id="ARBA00022737"/>
    </source>
</evidence>
<dbReference type="FunFam" id="2.10.70.10:FF:000014">
    <property type="entry name" value="Membrane cofactor protein"/>
    <property type="match status" value="1"/>
</dbReference>
<dbReference type="Pfam" id="PF00084">
    <property type="entry name" value="Sushi"/>
    <property type="match status" value="6"/>
</dbReference>
<keyword evidence="4" id="KW-0677">Repeat</keyword>
<evidence type="ECO:0000256" key="5">
    <source>
        <dbReference type="ARBA" id="ARBA00022859"/>
    </source>
</evidence>
<dbReference type="SUPFAM" id="SSF57535">
    <property type="entry name" value="Complement control module/SCR domain"/>
    <property type="match status" value="6"/>
</dbReference>
<dbReference type="PROSITE" id="PS50923">
    <property type="entry name" value="SUSHI"/>
    <property type="match status" value="6"/>
</dbReference>
<feature type="domain" description="Sushi" evidence="10">
    <location>
        <begin position="203"/>
        <end position="265"/>
    </location>
</feature>
<keyword evidence="8" id="KW-0325">Glycoprotein</keyword>
<feature type="domain" description="Sushi" evidence="10">
    <location>
        <begin position="267"/>
        <end position="325"/>
    </location>
</feature>
<reference evidence="11" key="1">
    <citation type="submission" date="2025-08" db="UniProtKB">
        <authorList>
            <consortium name="Ensembl"/>
        </authorList>
    </citation>
    <scope>IDENTIFICATION</scope>
</reference>